<accession>A0A9D1NAZ5</accession>
<evidence type="ECO:0000256" key="5">
    <source>
        <dbReference type="ARBA" id="ARBA00023136"/>
    </source>
</evidence>
<feature type="transmembrane region" description="Helical" evidence="6">
    <location>
        <begin position="215"/>
        <end position="234"/>
    </location>
</feature>
<feature type="transmembrane region" description="Helical" evidence="6">
    <location>
        <begin position="154"/>
        <end position="176"/>
    </location>
</feature>
<dbReference type="Proteomes" id="UP000886891">
    <property type="component" value="Unassembled WGS sequence"/>
</dbReference>
<feature type="transmembrane region" description="Helical" evidence="6">
    <location>
        <begin position="89"/>
        <end position="114"/>
    </location>
</feature>
<feature type="transmembrane region" description="Helical" evidence="6">
    <location>
        <begin position="6"/>
        <end position="24"/>
    </location>
</feature>
<evidence type="ECO:0000256" key="1">
    <source>
        <dbReference type="ARBA" id="ARBA00004141"/>
    </source>
</evidence>
<reference evidence="7" key="2">
    <citation type="journal article" date="2021" name="PeerJ">
        <title>Extensive microbial diversity within the chicken gut microbiome revealed by metagenomics and culture.</title>
        <authorList>
            <person name="Gilroy R."/>
            <person name="Ravi A."/>
            <person name="Getino M."/>
            <person name="Pursley I."/>
            <person name="Horton D.L."/>
            <person name="Alikhan N.F."/>
            <person name="Baker D."/>
            <person name="Gharbi K."/>
            <person name="Hall N."/>
            <person name="Watson M."/>
            <person name="Adriaenssens E.M."/>
            <person name="Foster-Nyarko E."/>
            <person name="Jarju S."/>
            <person name="Secka A."/>
            <person name="Antonio M."/>
            <person name="Oren A."/>
            <person name="Chaudhuri R.R."/>
            <person name="La Ragione R."/>
            <person name="Hildebrand F."/>
            <person name="Pallen M.J."/>
        </authorList>
    </citation>
    <scope>NUCLEOTIDE SEQUENCE</scope>
    <source>
        <strain evidence="7">23406</strain>
    </source>
</reference>
<protein>
    <recommendedName>
        <fullName evidence="9">Lysoplasmalogenase</fullName>
    </recommendedName>
</protein>
<dbReference type="GO" id="GO:0016020">
    <property type="term" value="C:membrane"/>
    <property type="evidence" value="ECO:0007669"/>
    <property type="project" value="UniProtKB-SubCell"/>
</dbReference>
<comment type="caution">
    <text evidence="7">The sequence shown here is derived from an EMBL/GenBank/DDBJ whole genome shotgun (WGS) entry which is preliminary data.</text>
</comment>
<name>A0A9D1NAZ5_9FIRM</name>
<dbReference type="GO" id="GO:0016787">
    <property type="term" value="F:hydrolase activity"/>
    <property type="evidence" value="ECO:0007669"/>
    <property type="project" value="TreeGrafter"/>
</dbReference>
<evidence type="ECO:0000313" key="7">
    <source>
        <dbReference type="EMBL" id="HIU99806.1"/>
    </source>
</evidence>
<evidence type="ECO:0008006" key="9">
    <source>
        <dbReference type="Google" id="ProtNLM"/>
    </source>
</evidence>
<keyword evidence="3 6" id="KW-0812">Transmembrane</keyword>
<feature type="transmembrane region" description="Helical" evidence="6">
    <location>
        <begin position="61"/>
        <end position="77"/>
    </location>
</feature>
<dbReference type="AlphaFoldDB" id="A0A9D1NAZ5"/>
<dbReference type="PANTHER" id="PTHR31885:SF6">
    <property type="entry name" value="GH04784P"/>
    <property type="match status" value="1"/>
</dbReference>
<feature type="transmembrane region" description="Helical" evidence="6">
    <location>
        <begin position="182"/>
        <end position="203"/>
    </location>
</feature>
<dbReference type="InterPro" id="IPR012506">
    <property type="entry name" value="TMEM86B-like"/>
</dbReference>
<dbReference type="PANTHER" id="PTHR31885">
    <property type="entry name" value="GH04784P"/>
    <property type="match status" value="1"/>
</dbReference>
<comment type="subcellular location">
    <subcellularLocation>
        <location evidence="1">Membrane</location>
        <topology evidence="1">Multi-pass membrane protein</topology>
    </subcellularLocation>
</comment>
<proteinExistence type="inferred from homology"/>
<feature type="transmembrane region" description="Helical" evidence="6">
    <location>
        <begin position="120"/>
        <end position="142"/>
    </location>
</feature>
<evidence type="ECO:0000256" key="4">
    <source>
        <dbReference type="ARBA" id="ARBA00022989"/>
    </source>
</evidence>
<comment type="similarity">
    <text evidence="2">Belongs to the TMEM86 family.</text>
</comment>
<keyword evidence="5 6" id="KW-0472">Membrane</keyword>
<keyword evidence="4 6" id="KW-1133">Transmembrane helix</keyword>
<evidence type="ECO:0000256" key="2">
    <source>
        <dbReference type="ARBA" id="ARBA00007375"/>
    </source>
</evidence>
<evidence type="ECO:0000313" key="8">
    <source>
        <dbReference type="Proteomes" id="UP000886891"/>
    </source>
</evidence>
<reference evidence="7" key="1">
    <citation type="submission" date="2020-10" db="EMBL/GenBank/DDBJ databases">
        <authorList>
            <person name="Gilroy R."/>
        </authorList>
    </citation>
    <scope>NUCLEOTIDE SEQUENCE</scope>
    <source>
        <strain evidence="7">23406</strain>
    </source>
</reference>
<dbReference type="Pfam" id="PF07947">
    <property type="entry name" value="YhhN"/>
    <property type="match status" value="1"/>
</dbReference>
<sequence length="235" mass="25507">MAVYISLTVVACVLTVFFLVVRVTQKPVYGLLTKTLASLGFLALGTGGLVVQNGFLPDGLALIPLGLAFGLVGDIVLDLKRAHSEYEGLYLTSGMVSFGIGHIVYFLALVLLATPYVGDLLIPALISLGIAAVVITVMMVVSIKLMHAKYGKHLVLGIVYGFILSFMTVFSIYIAILDRGFLLFGLGMAFFLISDIILNTMYFVEGQKENKLYCILNHATYYAAQILIASFVYLI</sequence>
<feature type="transmembrane region" description="Helical" evidence="6">
    <location>
        <begin position="36"/>
        <end position="55"/>
    </location>
</feature>
<dbReference type="EMBL" id="DVOH01000013">
    <property type="protein sequence ID" value="HIU99806.1"/>
    <property type="molecule type" value="Genomic_DNA"/>
</dbReference>
<evidence type="ECO:0000256" key="3">
    <source>
        <dbReference type="ARBA" id="ARBA00022692"/>
    </source>
</evidence>
<evidence type="ECO:0000256" key="6">
    <source>
        <dbReference type="SAM" id="Phobius"/>
    </source>
</evidence>
<organism evidence="7 8">
    <name type="scientific">Candidatus Stercoripulliclostridium merdipullorum</name>
    <dbReference type="NCBI Taxonomy" id="2840952"/>
    <lineage>
        <taxon>Bacteria</taxon>
        <taxon>Bacillati</taxon>
        <taxon>Bacillota</taxon>
        <taxon>Clostridia</taxon>
        <taxon>Eubacteriales</taxon>
        <taxon>Candidatus Stercoripulliclostridium</taxon>
    </lineage>
</organism>
<gene>
    <name evidence="7" type="ORF">IAB14_01670</name>
</gene>